<evidence type="ECO:0000256" key="10">
    <source>
        <dbReference type="ARBA" id="ARBA00022833"/>
    </source>
</evidence>
<evidence type="ECO:0000256" key="8">
    <source>
        <dbReference type="ARBA" id="ARBA00022695"/>
    </source>
</evidence>
<dbReference type="EC" id="2.7.7.12" evidence="5 13"/>
<keyword evidence="10" id="KW-0862">Zinc</keyword>
<comment type="pathway">
    <text evidence="3 14">Carbohydrate metabolism; galactose metabolism.</text>
</comment>
<evidence type="ECO:0000256" key="9">
    <source>
        <dbReference type="ARBA" id="ARBA00022723"/>
    </source>
</evidence>
<protein>
    <recommendedName>
        <fullName evidence="6 13">Galactose-1-phosphate uridylyltransferase</fullName>
        <ecNumber evidence="5 13">2.7.7.12</ecNumber>
    </recommendedName>
</protein>
<evidence type="ECO:0000313" key="19">
    <source>
        <dbReference type="Proteomes" id="UP000609874"/>
    </source>
</evidence>
<evidence type="ECO:0000256" key="15">
    <source>
        <dbReference type="SAM" id="MobiDB-lite"/>
    </source>
</evidence>
<evidence type="ECO:0000256" key="5">
    <source>
        <dbReference type="ARBA" id="ARBA00012384"/>
    </source>
</evidence>
<name>A0ABR8UNT5_9MICC</name>
<keyword evidence="19" id="KW-1185">Reference proteome</keyword>
<dbReference type="NCBIfam" id="TIGR00209">
    <property type="entry name" value="galT_1"/>
    <property type="match status" value="1"/>
</dbReference>
<reference evidence="18 19" key="1">
    <citation type="submission" date="2020-08" db="EMBL/GenBank/DDBJ databases">
        <title>A Genomic Blueprint of the Chicken Gut Microbiome.</title>
        <authorList>
            <person name="Gilroy R."/>
            <person name="Ravi A."/>
            <person name="Getino M."/>
            <person name="Pursley I."/>
            <person name="Horton D.L."/>
            <person name="Alikhan N.-F."/>
            <person name="Baker D."/>
            <person name="Gharbi K."/>
            <person name="Hall N."/>
            <person name="Watson M."/>
            <person name="Adriaenssens E.M."/>
            <person name="Foster-Nyarko E."/>
            <person name="Jarju S."/>
            <person name="Secka A."/>
            <person name="Antonio M."/>
            <person name="Oren A."/>
            <person name="Chaudhuri R."/>
            <person name="La Ragione R.M."/>
            <person name="Hildebrand F."/>
            <person name="Pallen M.J."/>
        </authorList>
    </citation>
    <scope>NUCLEOTIDE SEQUENCE [LARGE SCALE GENOMIC DNA]</scope>
    <source>
        <strain evidence="18 19">Sa2CUA1</strain>
    </source>
</reference>
<feature type="region of interest" description="Disordered" evidence="15">
    <location>
        <begin position="367"/>
        <end position="396"/>
    </location>
</feature>
<sequence>MANRVTNRPAPVRSLLADGRELLYFFDRGQDPDHGPLAPDGRDLPPRPATPELRYDPLLGEWVSYAKHRQSRTHLPPAAECPLCPSAPERATEIPASGYDVAVFENRFPAFGPGTGEEIPAASDGSAPAAGRCEVVAFSADHGASFPGLNRERVRTVIDAWTHRTAELSRLPGVSQVFIFENRGPEIGVTLHHPHGQIYAYPFTTPRTLTQLASAVRHQARTGRALFSDLLAGELADGRRIVARGRYWTAYVPYAARMPVEVHLVPHRHVADLPALTDSEREELSGVYLNVLQRVEALYATPTPYIAAWYQAPVDHPDRELYRLHLQVTSPRRAENKLKYLAGSEAAMGAFVGDVIPEEAARRLRDALPPFNAPPGDGTTAGGPSLTAAASPGRPA</sequence>
<dbReference type="PROSITE" id="PS00117">
    <property type="entry name" value="GAL_P_UDP_TRANSF_I"/>
    <property type="match status" value="1"/>
</dbReference>
<organism evidence="18 19">
    <name type="scientific">Arthrobacter gallicola</name>
    <dbReference type="NCBI Taxonomy" id="2762225"/>
    <lineage>
        <taxon>Bacteria</taxon>
        <taxon>Bacillati</taxon>
        <taxon>Actinomycetota</taxon>
        <taxon>Actinomycetes</taxon>
        <taxon>Micrococcales</taxon>
        <taxon>Micrococcaceae</taxon>
        <taxon>Arthrobacter</taxon>
    </lineage>
</organism>
<evidence type="ECO:0000256" key="13">
    <source>
        <dbReference type="NCBIfam" id="TIGR00209"/>
    </source>
</evidence>
<evidence type="ECO:0000256" key="4">
    <source>
        <dbReference type="ARBA" id="ARBA00010951"/>
    </source>
</evidence>
<evidence type="ECO:0000256" key="3">
    <source>
        <dbReference type="ARBA" id="ARBA00004947"/>
    </source>
</evidence>
<comment type="similarity">
    <text evidence="4 14">Belongs to the galactose-1-phosphate uridylyltransferase type 1 family.</text>
</comment>
<feature type="region of interest" description="Disordered" evidence="15">
    <location>
        <begin position="28"/>
        <end position="50"/>
    </location>
</feature>
<accession>A0ABR8UNT5</accession>
<evidence type="ECO:0000256" key="2">
    <source>
        <dbReference type="ARBA" id="ARBA00001947"/>
    </source>
</evidence>
<dbReference type="InterPro" id="IPR005849">
    <property type="entry name" value="GalP_Utransf_N"/>
</dbReference>
<dbReference type="InterPro" id="IPR001937">
    <property type="entry name" value="GalP_UDPtransf1"/>
</dbReference>
<keyword evidence="12 14" id="KW-0119">Carbohydrate metabolism</keyword>
<keyword evidence="8 14" id="KW-0548">Nucleotidyltransferase</keyword>
<evidence type="ECO:0000259" key="16">
    <source>
        <dbReference type="Pfam" id="PF01087"/>
    </source>
</evidence>
<feature type="compositionally biased region" description="Low complexity" evidence="15">
    <location>
        <begin position="374"/>
        <end position="384"/>
    </location>
</feature>
<evidence type="ECO:0000256" key="14">
    <source>
        <dbReference type="RuleBase" id="RU000506"/>
    </source>
</evidence>
<dbReference type="Pfam" id="PF02744">
    <property type="entry name" value="GalP_UDP_tr_C"/>
    <property type="match status" value="1"/>
</dbReference>
<dbReference type="PANTHER" id="PTHR11943">
    <property type="entry name" value="GALACTOSE-1-PHOSPHATE URIDYLYLTRANSFERASE"/>
    <property type="match status" value="1"/>
</dbReference>
<feature type="domain" description="Galactose-1-phosphate uridyl transferase N-terminal" evidence="16">
    <location>
        <begin position="50"/>
        <end position="203"/>
    </location>
</feature>
<dbReference type="Gene3D" id="3.30.428.10">
    <property type="entry name" value="HIT-like"/>
    <property type="match status" value="2"/>
</dbReference>
<keyword evidence="9 14" id="KW-0479">Metal-binding</keyword>
<feature type="compositionally biased region" description="Basic and acidic residues" evidence="15">
    <location>
        <begin position="28"/>
        <end position="45"/>
    </location>
</feature>
<comment type="catalytic activity">
    <reaction evidence="1 14">
        <text>alpha-D-galactose 1-phosphate + UDP-alpha-D-glucose = alpha-D-glucose 1-phosphate + UDP-alpha-D-galactose</text>
        <dbReference type="Rhea" id="RHEA:13989"/>
        <dbReference type="ChEBI" id="CHEBI:58336"/>
        <dbReference type="ChEBI" id="CHEBI:58601"/>
        <dbReference type="ChEBI" id="CHEBI:58885"/>
        <dbReference type="ChEBI" id="CHEBI:66914"/>
        <dbReference type="EC" id="2.7.7.12"/>
    </reaction>
</comment>
<dbReference type="EMBL" id="JACSQD010000001">
    <property type="protein sequence ID" value="MBD7994020.1"/>
    <property type="molecule type" value="Genomic_DNA"/>
</dbReference>
<comment type="caution">
    <text evidence="18">The sequence shown here is derived from an EMBL/GenBank/DDBJ whole genome shotgun (WGS) entry which is preliminary data.</text>
</comment>
<evidence type="ECO:0000313" key="18">
    <source>
        <dbReference type="EMBL" id="MBD7994020.1"/>
    </source>
</evidence>
<evidence type="ECO:0000256" key="1">
    <source>
        <dbReference type="ARBA" id="ARBA00001107"/>
    </source>
</evidence>
<evidence type="ECO:0000256" key="11">
    <source>
        <dbReference type="ARBA" id="ARBA00023144"/>
    </source>
</evidence>
<dbReference type="InterPro" id="IPR005850">
    <property type="entry name" value="GalP_Utransf_C"/>
</dbReference>
<keyword evidence="7 14" id="KW-0808">Transferase</keyword>
<evidence type="ECO:0000256" key="7">
    <source>
        <dbReference type="ARBA" id="ARBA00022679"/>
    </source>
</evidence>
<feature type="domain" description="Galactose-1-phosphate uridyl transferase C-terminal" evidence="17">
    <location>
        <begin position="218"/>
        <end position="367"/>
    </location>
</feature>
<dbReference type="RefSeq" id="WP_191806415.1">
    <property type="nucleotide sequence ID" value="NZ_JACSQD010000001.1"/>
</dbReference>
<dbReference type="InterPro" id="IPR036265">
    <property type="entry name" value="HIT-like_sf"/>
</dbReference>
<evidence type="ECO:0000256" key="6">
    <source>
        <dbReference type="ARBA" id="ARBA00016340"/>
    </source>
</evidence>
<dbReference type="InterPro" id="IPR019779">
    <property type="entry name" value="GalP_UDPtransf1_His-AS"/>
</dbReference>
<dbReference type="SUPFAM" id="SSF54197">
    <property type="entry name" value="HIT-like"/>
    <property type="match status" value="2"/>
</dbReference>
<dbReference type="PANTHER" id="PTHR11943:SF1">
    <property type="entry name" value="GALACTOSE-1-PHOSPHATE URIDYLYLTRANSFERASE"/>
    <property type="match status" value="1"/>
</dbReference>
<dbReference type="PIRSF" id="PIRSF000808">
    <property type="entry name" value="GalT"/>
    <property type="match status" value="1"/>
</dbReference>
<evidence type="ECO:0000259" key="17">
    <source>
        <dbReference type="Pfam" id="PF02744"/>
    </source>
</evidence>
<evidence type="ECO:0000256" key="12">
    <source>
        <dbReference type="ARBA" id="ARBA00023277"/>
    </source>
</evidence>
<dbReference type="GO" id="GO:0016779">
    <property type="term" value="F:nucleotidyltransferase activity"/>
    <property type="evidence" value="ECO:0007669"/>
    <property type="project" value="UniProtKB-KW"/>
</dbReference>
<gene>
    <name evidence="18" type="primary">galT</name>
    <name evidence="18" type="ORF">H9639_01745</name>
</gene>
<keyword evidence="11 14" id="KW-0299">Galactose metabolism</keyword>
<proteinExistence type="inferred from homology"/>
<dbReference type="Pfam" id="PF01087">
    <property type="entry name" value="GalP_UDP_transf"/>
    <property type="match status" value="1"/>
</dbReference>
<comment type="cofactor">
    <cofactor evidence="2">
        <name>Zn(2+)</name>
        <dbReference type="ChEBI" id="CHEBI:29105"/>
    </cofactor>
</comment>
<dbReference type="Proteomes" id="UP000609874">
    <property type="component" value="Unassembled WGS sequence"/>
</dbReference>